<comment type="caution">
    <text evidence="1">The sequence shown here is derived from an EMBL/GenBank/DDBJ whole genome shotgun (WGS) entry which is preliminary data.</text>
</comment>
<evidence type="ECO:0000313" key="2">
    <source>
        <dbReference type="Proteomes" id="UP001500449"/>
    </source>
</evidence>
<keyword evidence="2" id="KW-1185">Reference proteome</keyword>
<gene>
    <name evidence="1" type="ORF">GCM10009836_42590</name>
</gene>
<reference evidence="1 2" key="1">
    <citation type="journal article" date="2019" name="Int. J. Syst. Evol. Microbiol.">
        <title>The Global Catalogue of Microorganisms (GCM) 10K type strain sequencing project: providing services to taxonomists for standard genome sequencing and annotation.</title>
        <authorList>
            <consortium name="The Broad Institute Genomics Platform"/>
            <consortium name="The Broad Institute Genome Sequencing Center for Infectious Disease"/>
            <person name="Wu L."/>
            <person name="Ma J."/>
        </authorList>
    </citation>
    <scope>NUCLEOTIDE SEQUENCE [LARGE SCALE GENOMIC DNA]</scope>
    <source>
        <strain evidence="1 2">JCM 16009</strain>
    </source>
</reference>
<evidence type="ECO:0000313" key="1">
    <source>
        <dbReference type="EMBL" id="GAA1857919.1"/>
    </source>
</evidence>
<sequence>MSPTVGASPAVDGDPAVDGCLADAIVGRRSVRGLLPDLVPDDVVRRLLGVGMFVQNLLVAAQAHRLGTCPQVAAVSYPDEPANTLRTSRVPVDAFATFHR</sequence>
<dbReference type="RefSeq" id="WP_344419755.1">
    <property type="nucleotide sequence ID" value="NZ_BAAAQK010000016.1"/>
</dbReference>
<dbReference type="InterPro" id="IPR000415">
    <property type="entry name" value="Nitroreductase-like"/>
</dbReference>
<dbReference type="EMBL" id="BAAAQK010000016">
    <property type="protein sequence ID" value="GAA1857919.1"/>
    <property type="molecule type" value="Genomic_DNA"/>
</dbReference>
<proteinExistence type="predicted"/>
<organism evidence="1 2">
    <name type="scientific">Pseudonocardia ailaonensis</name>
    <dbReference type="NCBI Taxonomy" id="367279"/>
    <lineage>
        <taxon>Bacteria</taxon>
        <taxon>Bacillati</taxon>
        <taxon>Actinomycetota</taxon>
        <taxon>Actinomycetes</taxon>
        <taxon>Pseudonocardiales</taxon>
        <taxon>Pseudonocardiaceae</taxon>
        <taxon>Pseudonocardia</taxon>
    </lineage>
</organism>
<accession>A0ABN2N8U6</accession>
<dbReference type="Gene3D" id="3.40.109.10">
    <property type="entry name" value="NADH Oxidase"/>
    <property type="match status" value="1"/>
</dbReference>
<protein>
    <submittedName>
        <fullName evidence="1">Uncharacterized protein</fullName>
    </submittedName>
</protein>
<dbReference type="SUPFAM" id="SSF55469">
    <property type="entry name" value="FMN-dependent nitroreductase-like"/>
    <property type="match status" value="1"/>
</dbReference>
<dbReference type="Proteomes" id="UP001500449">
    <property type="component" value="Unassembled WGS sequence"/>
</dbReference>
<name>A0ABN2N8U6_9PSEU</name>